<evidence type="ECO:0000256" key="1">
    <source>
        <dbReference type="ARBA" id="ARBA00005234"/>
    </source>
</evidence>
<organism evidence="7 8">
    <name type="scientific">Cyprinus carpio carpio</name>
    <dbReference type="NCBI Taxonomy" id="630221"/>
    <lineage>
        <taxon>Eukaryota</taxon>
        <taxon>Metazoa</taxon>
        <taxon>Chordata</taxon>
        <taxon>Craniata</taxon>
        <taxon>Vertebrata</taxon>
        <taxon>Euteleostomi</taxon>
        <taxon>Actinopterygii</taxon>
        <taxon>Neopterygii</taxon>
        <taxon>Teleostei</taxon>
        <taxon>Ostariophysi</taxon>
        <taxon>Cypriniformes</taxon>
        <taxon>Cyprinidae</taxon>
        <taxon>Cyprininae</taxon>
        <taxon>Cyprinus</taxon>
    </lineage>
</organism>
<dbReference type="GO" id="GO:0016926">
    <property type="term" value="P:protein desumoylation"/>
    <property type="evidence" value="ECO:0007669"/>
    <property type="project" value="TreeGrafter"/>
</dbReference>
<dbReference type="Pfam" id="PF02902">
    <property type="entry name" value="Peptidase_C48"/>
    <property type="match status" value="1"/>
</dbReference>
<keyword evidence="4" id="KW-0788">Thiol protease</keyword>
<keyword evidence="5" id="KW-1133">Transmembrane helix</keyword>
<dbReference type="PANTHER" id="PTHR12606">
    <property type="entry name" value="SENTRIN/SUMO-SPECIFIC PROTEASE"/>
    <property type="match status" value="1"/>
</dbReference>
<dbReference type="GO" id="GO:0006508">
    <property type="term" value="P:proteolysis"/>
    <property type="evidence" value="ECO:0007669"/>
    <property type="project" value="UniProtKB-KW"/>
</dbReference>
<sequence>MKISIKSQKQISQNPRGQKTQRWRKTLFRSYALLYPIPLLLKISLVTEHFLCICFDIKKACGVDLSKEELTQVTTMTHGDRCSHFYHSEHLPRLSEVINFYLSLLMKRNRDQLGSLKVFSFSTFFYSKLQSGEGHAVVKNWTKTQDLFLFDLVFVPLHLSMHWALAVSHL</sequence>
<proteinExistence type="inferred from homology"/>
<reference evidence="7" key="2">
    <citation type="submission" date="2025-09" db="UniProtKB">
        <authorList>
            <consortium name="Ensembl"/>
        </authorList>
    </citation>
    <scope>IDENTIFICATION</scope>
</reference>
<dbReference type="Ensembl" id="ENSCCRT00000164903.1">
    <property type="protein sequence ID" value="ENSCCRP00000100133.1"/>
    <property type="gene ID" value="ENSCCRG00000069393.1"/>
</dbReference>
<evidence type="ECO:0000256" key="5">
    <source>
        <dbReference type="SAM" id="Phobius"/>
    </source>
</evidence>
<dbReference type="InterPro" id="IPR003653">
    <property type="entry name" value="Peptidase_C48_C"/>
</dbReference>
<dbReference type="SUPFAM" id="SSF54001">
    <property type="entry name" value="Cysteine proteinases"/>
    <property type="match status" value="1"/>
</dbReference>
<dbReference type="Gene3D" id="3.40.395.10">
    <property type="entry name" value="Adenoviral Proteinase, Chain A"/>
    <property type="match status" value="1"/>
</dbReference>
<evidence type="ECO:0000256" key="4">
    <source>
        <dbReference type="ARBA" id="ARBA00022807"/>
    </source>
</evidence>
<keyword evidence="5" id="KW-0472">Membrane</keyword>
<dbReference type="PROSITE" id="PS50600">
    <property type="entry name" value="ULP_PROTEASE"/>
    <property type="match status" value="1"/>
</dbReference>
<protein>
    <recommendedName>
        <fullName evidence="6">Ubiquitin-like protease family profile domain-containing protein</fullName>
    </recommendedName>
</protein>
<evidence type="ECO:0000259" key="6">
    <source>
        <dbReference type="PROSITE" id="PS50600"/>
    </source>
</evidence>
<keyword evidence="5" id="KW-0812">Transmembrane</keyword>
<evidence type="ECO:0000313" key="8">
    <source>
        <dbReference type="Proteomes" id="UP001108240"/>
    </source>
</evidence>
<reference evidence="7" key="1">
    <citation type="submission" date="2025-08" db="UniProtKB">
        <authorList>
            <consortium name="Ensembl"/>
        </authorList>
    </citation>
    <scope>IDENTIFICATION</scope>
</reference>
<evidence type="ECO:0000256" key="2">
    <source>
        <dbReference type="ARBA" id="ARBA00022670"/>
    </source>
</evidence>
<accession>A0A9J7WZC6</accession>
<evidence type="ECO:0000313" key="7">
    <source>
        <dbReference type="Ensembl" id="ENSCCRP00000100133.1"/>
    </source>
</evidence>
<comment type="similarity">
    <text evidence="1">Belongs to the peptidase C48 family.</text>
</comment>
<dbReference type="PANTHER" id="PTHR12606:SF11">
    <property type="entry name" value="SENTRIN-SPECIFIC PROTEASE 2"/>
    <property type="match status" value="1"/>
</dbReference>
<keyword evidence="3" id="KW-0378">Hydrolase</keyword>
<dbReference type="GeneTree" id="ENSGT00940000154951"/>
<feature type="transmembrane region" description="Helical" evidence="5">
    <location>
        <begin position="147"/>
        <end position="165"/>
    </location>
</feature>
<keyword evidence="8" id="KW-1185">Reference proteome</keyword>
<dbReference type="GO" id="GO:0016929">
    <property type="term" value="F:deSUMOylase activity"/>
    <property type="evidence" value="ECO:0007669"/>
    <property type="project" value="TreeGrafter"/>
</dbReference>
<dbReference type="AlphaFoldDB" id="A0A9J7WZC6"/>
<dbReference type="InterPro" id="IPR038765">
    <property type="entry name" value="Papain-like_cys_pep_sf"/>
</dbReference>
<evidence type="ECO:0000256" key="3">
    <source>
        <dbReference type="ARBA" id="ARBA00022801"/>
    </source>
</evidence>
<dbReference type="GO" id="GO:0005634">
    <property type="term" value="C:nucleus"/>
    <property type="evidence" value="ECO:0007669"/>
    <property type="project" value="TreeGrafter"/>
</dbReference>
<keyword evidence="2" id="KW-0645">Protease</keyword>
<name>A0A9J7WZC6_CYPCA</name>
<feature type="domain" description="Ubiquitin-like protease family profile" evidence="6">
    <location>
        <begin position="63"/>
        <end position="170"/>
    </location>
</feature>
<dbReference type="Proteomes" id="UP001108240">
    <property type="component" value="Unplaced"/>
</dbReference>